<protein>
    <submittedName>
        <fullName evidence="1">Unannotated protein</fullName>
    </submittedName>
</protein>
<proteinExistence type="predicted"/>
<dbReference type="Gene3D" id="1.20.150.30">
    <property type="entry name" value="Zincin-like metallopeptidase, N-terminal domain"/>
    <property type="match status" value="1"/>
</dbReference>
<dbReference type="InterPro" id="IPR042271">
    <property type="entry name" value="Zinicin_2_N"/>
</dbReference>
<sequence length="456" mass="48718">MNIMNDESPSSSDPTPDDEFRDLFAQFLAGNGEIDPAALAGVAGLPSDPAALRALLSQLQSALSNPSSVEATAKLSLDQAVAAAGRDDASVTDATRAAYDQAFDLADLWLSEVTDVSALQAPPMLLTRREWVRATMDVWRALSEPVASSISGAMGTMLESQTPEDMKSTLGSASAMVQSVGSTLFAMQLGHVVGQLSAEVLSGGDIGVALLPDGRAGVLPQNVTALSTGLDVAEQEVQLYIAIRELAHARLFHHARWLPLDLQSALTAYAQGIHIDAGPLESLMENFDPSRPDELRSALTDGRLIPPRSDEQKRALERIETQLALIEGWVDVVTEDATRRLPRSNALAETMRRRRASGGPAESAFAALVGLELRPRRLREASAMWRAVTTAIGASARDALWSHPDAMPSSDDVSAPDSFVARLVAQSRGEAPIQDDIDRALADLLRDEPNESTNDS</sequence>
<dbReference type="InterPro" id="IPR018766">
    <property type="entry name" value="Zinicin_2"/>
</dbReference>
<dbReference type="Pfam" id="PF10103">
    <property type="entry name" value="Zincin_2"/>
    <property type="match status" value="1"/>
</dbReference>
<dbReference type="AlphaFoldDB" id="A0A6J6DI88"/>
<organism evidence="1">
    <name type="scientific">freshwater metagenome</name>
    <dbReference type="NCBI Taxonomy" id="449393"/>
    <lineage>
        <taxon>unclassified sequences</taxon>
        <taxon>metagenomes</taxon>
        <taxon>ecological metagenomes</taxon>
    </lineage>
</organism>
<dbReference type="NCBIfam" id="TIGR03624">
    <property type="entry name" value="putative hydrolase"/>
    <property type="match status" value="1"/>
</dbReference>
<evidence type="ECO:0000313" key="1">
    <source>
        <dbReference type="EMBL" id="CAB4563811.1"/>
    </source>
</evidence>
<name>A0A6J6DI88_9ZZZZ</name>
<reference evidence="1" key="1">
    <citation type="submission" date="2020-05" db="EMBL/GenBank/DDBJ databases">
        <authorList>
            <person name="Chiriac C."/>
            <person name="Salcher M."/>
            <person name="Ghai R."/>
            <person name="Kavagutti S V."/>
        </authorList>
    </citation>
    <scope>NUCLEOTIDE SEQUENCE</scope>
</reference>
<dbReference type="SUPFAM" id="SSF55486">
    <property type="entry name" value="Metalloproteases ('zincins'), catalytic domain"/>
    <property type="match status" value="1"/>
</dbReference>
<dbReference type="PANTHER" id="PTHR39420:SF2">
    <property type="entry name" value="HYDROLASE"/>
    <property type="match status" value="1"/>
</dbReference>
<accession>A0A6J6DI88</accession>
<dbReference type="PANTHER" id="PTHR39420">
    <property type="match status" value="1"/>
</dbReference>
<dbReference type="EMBL" id="CAEZTD010000065">
    <property type="protein sequence ID" value="CAB4563811.1"/>
    <property type="molecule type" value="Genomic_DNA"/>
</dbReference>
<gene>
    <name evidence="1" type="ORF">UFOPK1591_00904</name>
</gene>